<feature type="transmembrane region" description="Helical" evidence="1">
    <location>
        <begin position="12"/>
        <end position="30"/>
    </location>
</feature>
<gene>
    <name evidence="4" type="ORF">GBK04_09720</name>
</gene>
<dbReference type="EMBL" id="WHLY01000002">
    <property type="protein sequence ID" value="MPR33638.1"/>
    <property type="molecule type" value="Genomic_DNA"/>
</dbReference>
<feature type="domain" description="Secretion system C-terminal sorting" evidence="3">
    <location>
        <begin position="835"/>
        <end position="898"/>
    </location>
</feature>
<evidence type="ECO:0000259" key="3">
    <source>
        <dbReference type="Pfam" id="PF18962"/>
    </source>
</evidence>
<reference evidence="4 5" key="1">
    <citation type="submission" date="2019-10" db="EMBL/GenBank/DDBJ databases">
        <title>Draft Genome Sequence of Cytophagaceae sp. SJW1-29.</title>
        <authorList>
            <person name="Choi A."/>
        </authorList>
    </citation>
    <scope>NUCLEOTIDE SEQUENCE [LARGE SCALE GENOMIC DNA]</scope>
    <source>
        <strain evidence="4 5">SJW1-29</strain>
    </source>
</reference>
<feature type="domain" description="Right handed beta helix" evidence="2">
    <location>
        <begin position="150"/>
        <end position="283"/>
    </location>
</feature>
<keyword evidence="1" id="KW-0812">Transmembrane</keyword>
<organism evidence="4 5">
    <name type="scientific">Salmonirosea aquatica</name>
    <dbReference type="NCBI Taxonomy" id="2654236"/>
    <lineage>
        <taxon>Bacteria</taxon>
        <taxon>Pseudomonadati</taxon>
        <taxon>Bacteroidota</taxon>
        <taxon>Cytophagia</taxon>
        <taxon>Cytophagales</taxon>
        <taxon>Spirosomataceae</taxon>
        <taxon>Salmonirosea</taxon>
    </lineage>
</organism>
<accession>A0A7C9BBT2</accession>
<proteinExistence type="predicted"/>
<dbReference type="Pfam" id="PF13229">
    <property type="entry name" value="Beta_helix"/>
    <property type="match status" value="1"/>
</dbReference>
<sequence length="912" mass="93218">MKSQHLPIQRGRYGAVPCFTWLILLGSLFIQSHQGVAQFNVTNNNNDGAGSLRAAIAAGNATGTDYTISLQTAGPISLTSVLPDITQSCTITGVTSLTPATTTGGTVIERSTAPGVPDFRLFKAITPDKELTLTDIVLQNGVGNEGENKQGGGGVLTDNGVALMMVRCVVRNCLIPQNRHGGGVQVVEGRGTFIDCEFQNNGAPINIPDTRGGAVNIGDNSSGNPDDVTFLRCTFVGNSAERGGGVFSAGAVNFTNCTFDANTGYGGDIYGYTGNADVIGCTFRNNPDVNLFSFFSPYRIINSLFIGATFGGGNTTSLGGNVTNYNGGYVFDQSSDKNNQVIVLGELQQNSGGLVRTFALGACSPAVNAGISSTTQSGITLPTTDANNQPRVGLPDAGSYEFQSPAISGLAAFYCKDAAAVTLMGTPSGGGFTIDNQAATQLDPASLSAGNHTVRYTVTENSCTVFTEQSVEIKPLPNASFTGLAGPYCADAASITLNPATPGGTFSGPGVAGTTFTPANAGSGGTITYTVTVDGCTSTSSQNVTVNPLPNASFAGLAGPYCANASPVTLLPTTPGGTFSGPGMSGNTFAPANAGSGGTITYTVTVDGCTSTSSQNVTVKPLPNTSFSGLASSYCADAAAITLTPTTPGGTFSGPGVADNTFTPANAGSGGTITYTVTVDGCTSTSSQNVTVRPPINLTTSPNTSVVYGYGSSCTTLTASATGGTGTLRLAWSNGATGNSTQVCPTQTTTYTVTATDAAGCSATKIITVTVNDVRCGYGGVKMCQGGRETCVAQYLVPTYLRFGYTLGGCNSSTPARIGYEQAQEVPLSLSLKAYPNPTQDALTVEVLAPVAGMATFELLDVAGRARQVRQQELTEGHNEVEFRLGSLPAGIYLIRAVDAMNRQGVLRISKQ</sequence>
<dbReference type="InterPro" id="IPR059226">
    <property type="entry name" value="Choice_anch_Q_dom"/>
</dbReference>
<dbReference type="InterPro" id="IPR012334">
    <property type="entry name" value="Pectin_lyas_fold"/>
</dbReference>
<dbReference type="Proteomes" id="UP000479293">
    <property type="component" value="Unassembled WGS sequence"/>
</dbReference>
<dbReference type="Pfam" id="PF18962">
    <property type="entry name" value="Por_Secre_tail"/>
    <property type="match status" value="1"/>
</dbReference>
<keyword evidence="1" id="KW-0472">Membrane</keyword>
<dbReference type="RefSeq" id="WP_152759065.1">
    <property type="nucleotide sequence ID" value="NZ_WHLY01000002.1"/>
</dbReference>
<keyword evidence="5" id="KW-1185">Reference proteome</keyword>
<evidence type="ECO:0000259" key="2">
    <source>
        <dbReference type="Pfam" id="PF13229"/>
    </source>
</evidence>
<evidence type="ECO:0000256" key="1">
    <source>
        <dbReference type="SAM" id="Phobius"/>
    </source>
</evidence>
<dbReference type="InterPro" id="IPR039448">
    <property type="entry name" value="Beta_helix"/>
</dbReference>
<name>A0A7C9BBT2_9BACT</name>
<evidence type="ECO:0000313" key="5">
    <source>
        <dbReference type="Proteomes" id="UP000479293"/>
    </source>
</evidence>
<dbReference type="SUPFAM" id="SSF51126">
    <property type="entry name" value="Pectin lyase-like"/>
    <property type="match status" value="1"/>
</dbReference>
<comment type="caution">
    <text evidence="4">The sequence shown here is derived from an EMBL/GenBank/DDBJ whole genome shotgun (WGS) entry which is preliminary data.</text>
</comment>
<keyword evidence="1" id="KW-1133">Transmembrane helix</keyword>
<dbReference type="InterPro" id="IPR011050">
    <property type="entry name" value="Pectin_lyase_fold/virulence"/>
</dbReference>
<dbReference type="Gene3D" id="2.160.20.10">
    <property type="entry name" value="Single-stranded right-handed beta-helix, Pectin lyase-like"/>
    <property type="match status" value="1"/>
</dbReference>
<evidence type="ECO:0000313" key="4">
    <source>
        <dbReference type="EMBL" id="MPR33638.1"/>
    </source>
</evidence>
<dbReference type="InterPro" id="IPR026444">
    <property type="entry name" value="Secre_tail"/>
</dbReference>
<dbReference type="AlphaFoldDB" id="A0A7C9BBT2"/>
<protein>
    <submittedName>
        <fullName evidence="4">T9SS type A sorting domain-containing protein</fullName>
    </submittedName>
</protein>
<dbReference type="NCBIfam" id="NF041518">
    <property type="entry name" value="choice_anch_Q"/>
    <property type="match status" value="1"/>
</dbReference>
<dbReference type="NCBIfam" id="TIGR04183">
    <property type="entry name" value="Por_Secre_tail"/>
    <property type="match status" value="1"/>
</dbReference>